<evidence type="ECO:0000256" key="1">
    <source>
        <dbReference type="SAM" id="SignalP"/>
    </source>
</evidence>
<dbReference type="Proteomes" id="UP001524944">
    <property type="component" value="Unassembled WGS sequence"/>
</dbReference>
<dbReference type="SUPFAM" id="SSF55383">
    <property type="entry name" value="Copper amine oxidase, domain N"/>
    <property type="match status" value="1"/>
</dbReference>
<feature type="chain" id="PRO_5046349562" evidence="1">
    <location>
        <begin position="26"/>
        <end position="154"/>
    </location>
</feature>
<reference evidence="3 4" key="1">
    <citation type="submission" date="2022-08" db="EMBL/GenBank/DDBJ databases">
        <title>Proteogenomics of the novel Dehalobacterium formicoaceticum strain EZ94 highlights a key role of methyltransferases during anaerobic dichloromethane degradation.</title>
        <authorList>
            <person name="Wasmund K."/>
        </authorList>
    </citation>
    <scope>NUCLEOTIDE SEQUENCE [LARGE SCALE GENOMIC DNA]</scope>
    <source>
        <strain evidence="3 4">EZ94</strain>
    </source>
</reference>
<evidence type="ECO:0000313" key="4">
    <source>
        <dbReference type="Proteomes" id="UP001524944"/>
    </source>
</evidence>
<accession>A0ABT1Y6T1</accession>
<protein>
    <submittedName>
        <fullName evidence="3">Copper amine oxidase N-terminal domain-containing protein</fullName>
    </submittedName>
</protein>
<dbReference type="InterPro" id="IPR012854">
    <property type="entry name" value="Cu_amine_oxidase-like_N"/>
</dbReference>
<keyword evidence="4" id="KW-1185">Reference proteome</keyword>
<gene>
    <name evidence="3" type="ORF">NVS47_13900</name>
</gene>
<feature type="domain" description="Copper amine oxidase-like N-terminal" evidence="2">
    <location>
        <begin position="40"/>
        <end position="142"/>
    </location>
</feature>
<dbReference type="InterPro" id="IPR036582">
    <property type="entry name" value="Mao_N_sf"/>
</dbReference>
<feature type="signal peptide" evidence="1">
    <location>
        <begin position="1"/>
        <end position="25"/>
    </location>
</feature>
<dbReference type="RefSeq" id="WP_089610663.1">
    <property type="nucleotide sequence ID" value="NZ_CP022121.1"/>
</dbReference>
<keyword evidence="1" id="KW-0732">Signal</keyword>
<evidence type="ECO:0000313" key="3">
    <source>
        <dbReference type="EMBL" id="MCR6546591.1"/>
    </source>
</evidence>
<proteinExistence type="predicted"/>
<organism evidence="3 4">
    <name type="scientific">Dehalobacterium formicoaceticum</name>
    <dbReference type="NCBI Taxonomy" id="51515"/>
    <lineage>
        <taxon>Bacteria</taxon>
        <taxon>Bacillati</taxon>
        <taxon>Bacillota</taxon>
        <taxon>Clostridia</taxon>
        <taxon>Eubacteriales</taxon>
        <taxon>Peptococcaceae</taxon>
        <taxon>Dehalobacterium</taxon>
    </lineage>
</organism>
<name>A0ABT1Y6T1_9FIRM</name>
<dbReference type="Pfam" id="PF07833">
    <property type="entry name" value="Cu_amine_oxidN1"/>
    <property type="match status" value="1"/>
</dbReference>
<comment type="caution">
    <text evidence="3">The sequence shown here is derived from an EMBL/GenBank/DDBJ whole genome shotgun (WGS) entry which is preliminary data.</text>
</comment>
<dbReference type="EMBL" id="JANPWE010000008">
    <property type="protein sequence ID" value="MCR6546591.1"/>
    <property type="molecule type" value="Genomic_DNA"/>
</dbReference>
<sequence>MKNTRNLFIILTFCTLFLYSGISIANADYPPSVHPSVYVNDEKLDIYTSCVKDVTVVPCRPIFEKYNMTLLWDGKTKTVTATKGNTIIKLTHNSLDADVNGNIVKLLQAPSFDTTTGIFYVPIRLISEVLNGTVTWEKTSETEATIYIKFPNQN</sequence>
<evidence type="ECO:0000259" key="2">
    <source>
        <dbReference type="Pfam" id="PF07833"/>
    </source>
</evidence>
<dbReference type="Gene3D" id="3.30.457.10">
    <property type="entry name" value="Copper amine oxidase-like, N-terminal domain"/>
    <property type="match status" value="1"/>
</dbReference>